<dbReference type="AlphaFoldDB" id="A0A0F9WHZ3"/>
<protein>
    <recommendedName>
        <fullName evidence="2">Lycopene cyclase</fullName>
    </recommendedName>
</protein>
<dbReference type="InterPro" id="IPR036188">
    <property type="entry name" value="FAD/NAD-bd_sf"/>
</dbReference>
<evidence type="ECO:0008006" key="2">
    <source>
        <dbReference type="Google" id="ProtNLM"/>
    </source>
</evidence>
<name>A0A0F9WHZ3_9ZZZZ</name>
<organism evidence="1">
    <name type="scientific">marine sediment metagenome</name>
    <dbReference type="NCBI Taxonomy" id="412755"/>
    <lineage>
        <taxon>unclassified sequences</taxon>
        <taxon>metagenomes</taxon>
        <taxon>ecological metagenomes</taxon>
    </lineage>
</organism>
<reference evidence="1" key="1">
    <citation type="journal article" date="2015" name="Nature">
        <title>Complex archaea that bridge the gap between prokaryotes and eukaryotes.</title>
        <authorList>
            <person name="Spang A."/>
            <person name="Saw J.H."/>
            <person name="Jorgensen S.L."/>
            <person name="Zaremba-Niedzwiedzka K."/>
            <person name="Martijn J."/>
            <person name="Lind A.E."/>
            <person name="van Eijk R."/>
            <person name="Schleper C."/>
            <person name="Guy L."/>
            <person name="Ettema T.J."/>
        </authorList>
    </citation>
    <scope>NUCLEOTIDE SEQUENCE</scope>
</reference>
<dbReference type="Gene3D" id="3.50.50.60">
    <property type="entry name" value="FAD/NAD(P)-binding domain"/>
    <property type="match status" value="1"/>
</dbReference>
<dbReference type="Pfam" id="PF05834">
    <property type="entry name" value="Lycopene_cycl"/>
    <property type="match status" value="1"/>
</dbReference>
<proteinExistence type="predicted"/>
<dbReference type="EMBL" id="LAZR01000270">
    <property type="protein sequence ID" value="KKN78033.1"/>
    <property type="molecule type" value="Genomic_DNA"/>
</dbReference>
<gene>
    <name evidence="1" type="ORF">LCGC14_0354640</name>
</gene>
<evidence type="ECO:0000313" key="1">
    <source>
        <dbReference type="EMBL" id="KKN78033.1"/>
    </source>
</evidence>
<dbReference type="SUPFAM" id="SSF51905">
    <property type="entry name" value="FAD/NAD(P)-binding domain"/>
    <property type="match status" value="1"/>
</dbReference>
<sequence length="380" mass="44425">MNEYDYIIIGAGASGLLLADAMLNDSFFDSKKILLLDKEQKNTNDRTWCFWEEGNGQFEAIVHKKWDSIHFQGDDVLKRTNISPYSYKMLRSIDFYNYYLAKIKDSSNITFITDEVVNIDEDNTEVSVKTAAEIYKGKYVFNSLFNYKMATQQKKYPVLQQHFVGWVIKTEKPIFNASEVTYMDFSIPQKGNTRFMYVLPYSNNTALIEYTLFSDKLLPKEEYEVAIKEYILNRFQCETYEIVEKEAGSIPMTAYDFREHHTNRIRYIGTAGGWAKPSTGYTLMSTAKKIPKLIQLIKQGTPLKKMKLKNKFWFYDMLFLDVLQHDNGNGHVIFESIFKSLKPQMVFKFLDEKTNLKEDLIYINSCPKAPFIKALLKRLF</sequence>
<comment type="caution">
    <text evidence="1">The sequence shown here is derived from an EMBL/GenBank/DDBJ whole genome shotgun (WGS) entry which is preliminary data.</text>
</comment>
<accession>A0A0F9WHZ3</accession>